<evidence type="ECO:0000256" key="3">
    <source>
        <dbReference type="ARBA" id="ARBA00010879"/>
    </source>
</evidence>
<dbReference type="Gene3D" id="3.30.70.270">
    <property type="match status" value="3"/>
</dbReference>
<dbReference type="Proteomes" id="UP000269221">
    <property type="component" value="Unassembled WGS sequence"/>
</dbReference>
<dbReference type="InterPro" id="IPR036388">
    <property type="entry name" value="WH-like_DNA-bd_sf"/>
</dbReference>
<evidence type="ECO:0000256" key="8">
    <source>
        <dbReference type="ARBA" id="ARBA00022759"/>
    </source>
</evidence>
<dbReference type="Pfam" id="PF17919">
    <property type="entry name" value="RT_RNaseH_2"/>
    <property type="match status" value="1"/>
</dbReference>
<dbReference type="Pfam" id="PF00447">
    <property type="entry name" value="HSF_DNA-bind"/>
    <property type="match status" value="1"/>
</dbReference>
<feature type="compositionally biased region" description="Basic and acidic residues" evidence="14">
    <location>
        <begin position="781"/>
        <end position="794"/>
    </location>
</feature>
<name>A0A3M0IHQ5_HIRRU</name>
<dbReference type="InterPro" id="IPR051320">
    <property type="entry name" value="Viral_Replic_Matur_Polypro"/>
</dbReference>
<evidence type="ECO:0000256" key="14">
    <source>
        <dbReference type="SAM" id="MobiDB-lite"/>
    </source>
</evidence>
<dbReference type="InterPro" id="IPR036397">
    <property type="entry name" value="RNaseH_sf"/>
</dbReference>
<evidence type="ECO:0000256" key="12">
    <source>
        <dbReference type="ARBA" id="ARBA00023242"/>
    </source>
</evidence>
<evidence type="ECO:0000256" key="7">
    <source>
        <dbReference type="ARBA" id="ARBA00022722"/>
    </source>
</evidence>
<dbReference type="Pfam" id="PF17917">
    <property type="entry name" value="RT_RNaseH"/>
    <property type="match status" value="1"/>
</dbReference>
<dbReference type="SUPFAM" id="SSF53098">
    <property type="entry name" value="Ribonuclease H-like"/>
    <property type="match status" value="1"/>
</dbReference>
<feature type="region of interest" description="Disordered" evidence="14">
    <location>
        <begin position="933"/>
        <end position="987"/>
    </location>
</feature>
<evidence type="ECO:0000256" key="10">
    <source>
        <dbReference type="ARBA" id="ARBA00022918"/>
    </source>
</evidence>
<dbReference type="InterPro" id="IPR041373">
    <property type="entry name" value="RT_RNaseH"/>
</dbReference>
<dbReference type="Gene3D" id="1.10.10.10">
    <property type="entry name" value="Winged helix-like DNA-binding domain superfamily/Winged helix DNA-binding domain"/>
    <property type="match status" value="1"/>
</dbReference>
<dbReference type="InterPro" id="IPR043502">
    <property type="entry name" value="DNA/RNA_pol_sf"/>
</dbReference>
<dbReference type="SMART" id="SM00415">
    <property type="entry name" value="HSF"/>
    <property type="match status" value="1"/>
</dbReference>
<evidence type="ECO:0000256" key="4">
    <source>
        <dbReference type="ARBA" id="ARBA00012180"/>
    </source>
</evidence>
<comment type="similarity">
    <text evidence="3">Belongs to the beta type-B retroviral polymerase family. HERV class-II K(HML-2) pol subfamily.</text>
</comment>
<organism evidence="16 17">
    <name type="scientific">Hirundo rustica rustica</name>
    <dbReference type="NCBI Taxonomy" id="333673"/>
    <lineage>
        <taxon>Eukaryota</taxon>
        <taxon>Metazoa</taxon>
        <taxon>Chordata</taxon>
        <taxon>Craniata</taxon>
        <taxon>Vertebrata</taxon>
        <taxon>Euteleostomi</taxon>
        <taxon>Archelosauria</taxon>
        <taxon>Archosauria</taxon>
        <taxon>Dinosauria</taxon>
        <taxon>Saurischia</taxon>
        <taxon>Theropoda</taxon>
        <taxon>Coelurosauria</taxon>
        <taxon>Aves</taxon>
        <taxon>Neognathae</taxon>
        <taxon>Neoaves</taxon>
        <taxon>Telluraves</taxon>
        <taxon>Australaves</taxon>
        <taxon>Passeriformes</taxon>
        <taxon>Sylvioidea</taxon>
        <taxon>Hirundinidae</taxon>
        <taxon>Hirundo</taxon>
    </lineage>
</organism>
<dbReference type="InterPro" id="IPR036390">
    <property type="entry name" value="WH_DNA-bd_sf"/>
</dbReference>
<dbReference type="SUPFAM" id="SSF56672">
    <property type="entry name" value="DNA/RNA polymerases"/>
    <property type="match status" value="2"/>
</dbReference>
<feature type="region of interest" description="Disordered" evidence="14">
    <location>
        <begin position="720"/>
        <end position="796"/>
    </location>
</feature>
<feature type="compositionally biased region" description="Low complexity" evidence="14">
    <location>
        <begin position="882"/>
        <end position="909"/>
    </location>
</feature>
<keyword evidence="17" id="KW-1185">Reference proteome</keyword>
<sequence length="1321" mass="148974">MGIGNLLLVPEADYNLLGRDLIIEMGINIEVVNEEIKIKLCPLRVEDEEKINSEVWYTPDSVGRLNIPPFSVIIKDPETPIRVKQYPISPEGKNGLKPEIERLLSKGLLESCMSPFNTPILPIKKADGSYRLVHDLREINKRTVARFPVVANPYTLLSRLGPEKQYYSVIDLKDAFWACPLDEKSKDYFAFEWEDPVTHRRQQLRWTVLPQGFTESPNLFGQALEQILQEYQTGEGVTLIQYVDDLLIAGETEDKVRAESIRLLNFLSAKGLKVSKAKLQFVEEEVKYLGHYLRKGEKKIDPERVKGILSIPPPKSKEQIRQLLGLMGYCRQWIENYSTKVKFLYEKLSQGGLVKWDEKDDKHLKALQHDLVNAPVLSLPDLKRPFYLFVNTDSGTAYRVLTQEWAGKKKPVGYLSKLLDPVSRGWPTCLQALVACALLVEEANKITFNGELRVLSPHNIRGILQQKAEKWITDARLLKYEGILLDSPKLTLEVTALQNPAQFLYGRPSEDGLAHECLSTIEEQTKIRPDLDEEELEEGDRLFVDGSSRVINGKRVSGYAIVAGEGLAVIESGPLSGSWSAQACELYAVLQALQLLKDKSAAAARRARRRHFPAKLWSLANDPRVLSVRWDSEARGLLVDRSLFERELLRPGGAQGPAPHAFRATQFRSFVRQLYRYGFRKVPGRAGAAAPGDAGAWLHYTNPWFRRDRPDLLLRIRRRSAANTQRRAAGPEGRRRPPCGSQQLPGPRPLPDERHGRARFQPLPRERPPLARRPPCGFHLLHRERPGPARREGPSRFQELYGERPLPAERELLRVPPCHFQGFHGEQLLPPRWEGPRSRMQELYGEQPPPLDRELLWMQPCSFQQLHREQQPPASNPPAAVGTSAPHAPAGSAGCAASTASSSAQNAPAQEESPALDLGQEIEKMIREIRNSLPVKAPSAQGNINVAPESPGEDPMNRAAAEEVSAGTESCRNSSPEPEEPVKKPDGSYRLVQDLREVNKRTRSRYPVVPNPYTLLSKVSPQHQWFSVVDLKDAFWACPLAKESRDIFAFEWEDPKTGRKQQLRWTKLPQGFTESPNLFGQALEKILQAFSTPPRIQIIQYVDDLLLSGEDEVEVREATIKLLNFLGEKGLRVSKGKLQFVEPEVKYLGHLIKKGVAHGVLVQEWEGVKRPVAYLSKMLDPVSHGWPVCIQAIAATAILVEESHKLTLGGKLIVCTPHAVRNELNQKAEKWLTDSRMLKYEAILIDSDDLTLEVLLTTEAAIRTKERGWIHASRIKGPVEEPKEWTITSEPGDTKLTLKWGLGGNELGRPKWSKKHTQDHT</sequence>
<dbReference type="GO" id="GO:0005634">
    <property type="term" value="C:nucleus"/>
    <property type="evidence" value="ECO:0007669"/>
    <property type="project" value="UniProtKB-SubCell"/>
</dbReference>
<evidence type="ECO:0000313" key="17">
    <source>
        <dbReference type="Proteomes" id="UP000269221"/>
    </source>
</evidence>
<feature type="domain" description="Reverse transcriptase" evidence="15">
    <location>
        <begin position="104"/>
        <end position="293"/>
    </location>
</feature>
<comment type="caution">
    <text evidence="16">The sequence shown here is derived from an EMBL/GenBank/DDBJ whole genome shotgun (WGS) entry which is preliminary data.</text>
</comment>
<dbReference type="Gene3D" id="3.10.20.370">
    <property type="match status" value="2"/>
</dbReference>
<dbReference type="InterPro" id="IPR000232">
    <property type="entry name" value="HSF_DNA-bd"/>
</dbReference>
<dbReference type="Gene3D" id="2.30.30.850">
    <property type="match status" value="1"/>
</dbReference>
<keyword evidence="7" id="KW-0540">Nuclease</keyword>
<evidence type="ECO:0000256" key="9">
    <source>
        <dbReference type="ARBA" id="ARBA00022801"/>
    </source>
</evidence>
<evidence type="ECO:0000259" key="15">
    <source>
        <dbReference type="PROSITE" id="PS50878"/>
    </source>
</evidence>
<dbReference type="InterPro" id="IPR043128">
    <property type="entry name" value="Rev_trsase/Diguanyl_cyclase"/>
</dbReference>
<proteinExistence type="inferred from homology"/>
<evidence type="ECO:0000256" key="1">
    <source>
        <dbReference type="ARBA" id="ARBA00004123"/>
    </source>
</evidence>
<evidence type="ECO:0000313" key="16">
    <source>
        <dbReference type="EMBL" id="RMB88627.1"/>
    </source>
</evidence>
<feature type="domain" description="Reverse transcriptase" evidence="15">
    <location>
        <begin position="963"/>
        <end position="1152"/>
    </location>
</feature>
<evidence type="ECO:0000256" key="6">
    <source>
        <dbReference type="ARBA" id="ARBA00022695"/>
    </source>
</evidence>
<keyword evidence="10" id="KW-0695">RNA-directed DNA polymerase</keyword>
<gene>
    <name evidence="16" type="ORF">DUI87_35015</name>
</gene>
<reference evidence="16 17" key="1">
    <citation type="submission" date="2018-07" db="EMBL/GenBank/DDBJ databases">
        <title>A high quality draft genome assembly of the barn swallow (H. rustica rustica).</title>
        <authorList>
            <person name="Formenti G."/>
            <person name="Chiara M."/>
            <person name="Poveda L."/>
            <person name="Francoijs K.-J."/>
            <person name="Bonisoli-Alquati A."/>
            <person name="Canova L."/>
            <person name="Gianfranceschi L."/>
            <person name="Horner D.S."/>
            <person name="Saino N."/>
        </authorList>
    </citation>
    <scope>NUCLEOTIDE SEQUENCE [LARGE SCALE GENOMIC DNA]</scope>
    <source>
        <strain evidence="16">Chelidonia</strain>
        <tissue evidence="16">Blood</tissue>
    </source>
</reference>
<dbReference type="GO" id="GO:0004523">
    <property type="term" value="F:RNA-DNA hybrid ribonuclease activity"/>
    <property type="evidence" value="ECO:0007669"/>
    <property type="project" value="UniProtKB-EC"/>
</dbReference>
<dbReference type="GO" id="GO:0003700">
    <property type="term" value="F:DNA-binding transcription factor activity"/>
    <property type="evidence" value="ECO:0007669"/>
    <property type="project" value="InterPro"/>
</dbReference>
<comment type="subcellular location">
    <subcellularLocation>
        <location evidence="1">Nucleus</location>
    </subcellularLocation>
</comment>
<comment type="similarity">
    <text evidence="2 13">Belongs to the HSF family.</text>
</comment>
<keyword evidence="8" id="KW-0255">Endonuclease</keyword>
<evidence type="ECO:0000256" key="5">
    <source>
        <dbReference type="ARBA" id="ARBA00022679"/>
    </source>
</evidence>
<dbReference type="InterPro" id="IPR000477">
    <property type="entry name" value="RT_dom"/>
</dbReference>
<dbReference type="STRING" id="333673.A0A3M0IHQ5"/>
<accession>A0A3M0IHQ5</accession>
<keyword evidence="6" id="KW-0548">Nucleotidyltransferase</keyword>
<dbReference type="Gene3D" id="3.10.10.10">
    <property type="entry name" value="HIV Type 1 Reverse Transcriptase, subunit A, domain 1"/>
    <property type="match status" value="2"/>
</dbReference>
<dbReference type="InterPro" id="IPR041577">
    <property type="entry name" value="RT_RNaseH_2"/>
</dbReference>
<dbReference type="EMBL" id="QRBI01000317">
    <property type="protein sequence ID" value="RMB88627.1"/>
    <property type="molecule type" value="Genomic_DNA"/>
</dbReference>
<keyword evidence="5" id="KW-0808">Transferase</keyword>
<evidence type="ECO:0000256" key="2">
    <source>
        <dbReference type="ARBA" id="ARBA00006403"/>
    </source>
</evidence>
<keyword evidence="12" id="KW-0539">Nucleus</keyword>
<dbReference type="OrthoDB" id="9950135at2759"/>
<dbReference type="GO" id="GO:0003964">
    <property type="term" value="F:RNA-directed DNA polymerase activity"/>
    <property type="evidence" value="ECO:0007669"/>
    <property type="project" value="UniProtKB-KW"/>
</dbReference>
<dbReference type="PANTHER" id="PTHR33064">
    <property type="entry name" value="POL PROTEIN"/>
    <property type="match status" value="1"/>
</dbReference>
<dbReference type="PROSITE" id="PS50878">
    <property type="entry name" value="RT_POL"/>
    <property type="match status" value="2"/>
</dbReference>
<feature type="region of interest" description="Disordered" evidence="14">
    <location>
        <begin position="866"/>
        <end position="918"/>
    </location>
</feature>
<dbReference type="Pfam" id="PF00078">
    <property type="entry name" value="RVT_1"/>
    <property type="match status" value="2"/>
</dbReference>
<protein>
    <recommendedName>
        <fullName evidence="4">ribonuclease H</fullName>
        <ecNumber evidence="4">3.1.26.4</ecNumber>
    </recommendedName>
</protein>
<evidence type="ECO:0000256" key="13">
    <source>
        <dbReference type="RuleBase" id="RU004020"/>
    </source>
</evidence>
<evidence type="ECO:0000256" key="11">
    <source>
        <dbReference type="ARBA" id="ARBA00023125"/>
    </source>
</evidence>
<dbReference type="Gene3D" id="3.30.420.10">
    <property type="entry name" value="Ribonuclease H-like superfamily/Ribonuclease H"/>
    <property type="match status" value="1"/>
</dbReference>
<dbReference type="InterPro" id="IPR012337">
    <property type="entry name" value="RNaseH-like_sf"/>
</dbReference>
<dbReference type="GO" id="GO:0043565">
    <property type="term" value="F:sequence-specific DNA binding"/>
    <property type="evidence" value="ECO:0007669"/>
    <property type="project" value="InterPro"/>
</dbReference>
<dbReference type="EC" id="3.1.26.4" evidence="4"/>
<dbReference type="SUPFAM" id="SSF46785">
    <property type="entry name" value="Winged helix' DNA-binding domain"/>
    <property type="match status" value="1"/>
</dbReference>
<keyword evidence="11" id="KW-0238">DNA-binding</keyword>
<dbReference type="PANTHER" id="PTHR33064:SF38">
    <property type="entry name" value="LRRGT00076-LIKE"/>
    <property type="match status" value="1"/>
</dbReference>
<keyword evidence="9" id="KW-0378">Hydrolase</keyword>